<dbReference type="Proteomes" id="UP001165060">
    <property type="component" value="Unassembled WGS sequence"/>
</dbReference>
<comment type="caution">
    <text evidence="2">The sequence shown here is derived from an EMBL/GenBank/DDBJ whole genome shotgun (WGS) entry which is preliminary data.</text>
</comment>
<accession>A0ABQ6MQA7</accession>
<evidence type="ECO:0000313" key="2">
    <source>
        <dbReference type="EMBL" id="GMI30760.1"/>
    </source>
</evidence>
<organism evidence="2 3">
    <name type="scientific">Tetraparma gracilis</name>
    <dbReference type="NCBI Taxonomy" id="2962635"/>
    <lineage>
        <taxon>Eukaryota</taxon>
        <taxon>Sar</taxon>
        <taxon>Stramenopiles</taxon>
        <taxon>Ochrophyta</taxon>
        <taxon>Bolidophyceae</taxon>
        <taxon>Parmales</taxon>
        <taxon>Triparmaceae</taxon>
        <taxon>Tetraparma</taxon>
    </lineage>
</organism>
<sequence length="221" mass="23036">MAAPDEEPPMEPESYSLSIRSSSTELPLPPLYPSEPVSNLLNLMQETVGLAQLTSFRLEAISGPASAADAVMAPSPGQAVLASPTGPPPPPPPPSLSANDSPVLLTPYASLGDHTELPLTATLQVVLERYNVKTAREHVKRFRSLLRTPPSVVSALPPPPPQTEDLKPPPTPDENVNTSKSRVLPSATGSGSCKAPLAVSGILSACTTASSLVSRKSKKAK</sequence>
<feature type="compositionally biased region" description="Pro residues" evidence="1">
    <location>
        <begin position="156"/>
        <end position="172"/>
    </location>
</feature>
<feature type="compositionally biased region" description="Pro residues" evidence="1">
    <location>
        <begin position="85"/>
        <end position="95"/>
    </location>
</feature>
<dbReference type="EMBL" id="BRYB01000476">
    <property type="protein sequence ID" value="GMI30760.1"/>
    <property type="molecule type" value="Genomic_DNA"/>
</dbReference>
<keyword evidence="3" id="KW-1185">Reference proteome</keyword>
<proteinExistence type="predicted"/>
<protein>
    <submittedName>
        <fullName evidence="2">Uncharacterized protein</fullName>
    </submittedName>
</protein>
<feature type="region of interest" description="Disordered" evidence="1">
    <location>
        <begin position="69"/>
        <end position="101"/>
    </location>
</feature>
<feature type="compositionally biased region" description="Acidic residues" evidence="1">
    <location>
        <begin position="1"/>
        <end position="10"/>
    </location>
</feature>
<gene>
    <name evidence="2" type="ORF">TeGR_g7624</name>
</gene>
<evidence type="ECO:0000313" key="3">
    <source>
        <dbReference type="Proteomes" id="UP001165060"/>
    </source>
</evidence>
<evidence type="ECO:0000256" key="1">
    <source>
        <dbReference type="SAM" id="MobiDB-lite"/>
    </source>
</evidence>
<feature type="region of interest" description="Disordered" evidence="1">
    <location>
        <begin position="1"/>
        <end position="34"/>
    </location>
</feature>
<name>A0ABQ6MQA7_9STRA</name>
<reference evidence="2 3" key="1">
    <citation type="journal article" date="2023" name="Commun. Biol.">
        <title>Genome analysis of Parmales, the sister group of diatoms, reveals the evolutionary specialization of diatoms from phago-mixotrophs to photoautotrophs.</title>
        <authorList>
            <person name="Ban H."/>
            <person name="Sato S."/>
            <person name="Yoshikawa S."/>
            <person name="Yamada K."/>
            <person name="Nakamura Y."/>
            <person name="Ichinomiya M."/>
            <person name="Sato N."/>
            <person name="Blanc-Mathieu R."/>
            <person name="Endo H."/>
            <person name="Kuwata A."/>
            <person name="Ogata H."/>
        </authorList>
    </citation>
    <scope>NUCLEOTIDE SEQUENCE [LARGE SCALE GENOMIC DNA]</scope>
</reference>
<feature type="region of interest" description="Disordered" evidence="1">
    <location>
        <begin position="150"/>
        <end position="193"/>
    </location>
</feature>
<feature type="compositionally biased region" description="Polar residues" evidence="1">
    <location>
        <begin position="174"/>
        <end position="191"/>
    </location>
</feature>